<dbReference type="PROSITE" id="PS50949">
    <property type="entry name" value="HTH_GNTR"/>
    <property type="match status" value="1"/>
</dbReference>
<keyword evidence="2" id="KW-0238">DNA-binding</keyword>
<dbReference type="Pfam" id="PF00392">
    <property type="entry name" value="GntR"/>
    <property type="match status" value="1"/>
</dbReference>
<dbReference type="RefSeq" id="WP_244387371.1">
    <property type="nucleotide sequence ID" value="NZ_AP025564.1"/>
</dbReference>
<evidence type="ECO:0000259" key="4">
    <source>
        <dbReference type="PROSITE" id="PS50949"/>
    </source>
</evidence>
<dbReference type="Proteomes" id="UP001320544">
    <property type="component" value="Chromosome"/>
</dbReference>
<evidence type="ECO:0000313" key="5">
    <source>
        <dbReference type="EMBL" id="BDE97897.1"/>
    </source>
</evidence>
<feature type="domain" description="HTH gntR-type" evidence="4">
    <location>
        <begin position="18"/>
        <end position="86"/>
    </location>
</feature>
<dbReference type="PANTHER" id="PTHR38445">
    <property type="entry name" value="HTH-TYPE TRANSCRIPTIONAL REPRESSOR YTRA"/>
    <property type="match status" value="1"/>
</dbReference>
<keyword evidence="1" id="KW-0805">Transcription regulation</keyword>
<dbReference type="InterPro" id="IPR036390">
    <property type="entry name" value="WH_DNA-bd_sf"/>
</dbReference>
<evidence type="ECO:0000256" key="2">
    <source>
        <dbReference type="ARBA" id="ARBA00023125"/>
    </source>
</evidence>
<dbReference type="Gene3D" id="1.10.10.10">
    <property type="entry name" value="Winged helix-like DNA-binding domain superfamily/Winged helix DNA-binding domain"/>
    <property type="match status" value="1"/>
</dbReference>
<dbReference type="EMBL" id="AP025564">
    <property type="protein sequence ID" value="BDE97897.1"/>
    <property type="molecule type" value="Genomic_DNA"/>
</dbReference>
<name>A0ABN6MIS6_9ACTN</name>
<gene>
    <name evidence="5" type="ORF">CE91St30_32300</name>
</gene>
<evidence type="ECO:0000313" key="6">
    <source>
        <dbReference type="Proteomes" id="UP001320544"/>
    </source>
</evidence>
<dbReference type="SUPFAM" id="SSF46785">
    <property type="entry name" value="Winged helix' DNA-binding domain"/>
    <property type="match status" value="1"/>
</dbReference>
<dbReference type="PANTHER" id="PTHR38445:SF7">
    <property type="entry name" value="GNTR-FAMILY TRANSCRIPTIONAL REGULATOR"/>
    <property type="match status" value="1"/>
</dbReference>
<reference evidence="5 6" key="1">
    <citation type="submission" date="2022-01" db="EMBL/GenBank/DDBJ databases">
        <title>Novel bile acid biosynthetic pathways are enriched in the microbiome of centenarians.</title>
        <authorList>
            <person name="Sato Y."/>
            <person name="Atarashi K."/>
            <person name="Plichta R.D."/>
            <person name="Arai Y."/>
            <person name="Sasajima S."/>
            <person name="Kearney M.S."/>
            <person name="Suda W."/>
            <person name="Takeshita K."/>
            <person name="Sasaki T."/>
            <person name="Okamoto S."/>
            <person name="Skelly N.A."/>
            <person name="Okamura Y."/>
            <person name="Vlamakis H."/>
            <person name="Li Y."/>
            <person name="Tanoue T."/>
            <person name="Takei H."/>
            <person name="Nittono H."/>
            <person name="Narushima S."/>
            <person name="Irie J."/>
            <person name="Itoh H."/>
            <person name="Moriya K."/>
            <person name="Sugiura Y."/>
            <person name="Suematsu M."/>
            <person name="Moritoki N."/>
            <person name="Shibata S."/>
            <person name="Littman R.D."/>
            <person name="Fischbach A.M."/>
            <person name="Uwamino Y."/>
            <person name="Inoue T."/>
            <person name="Honda A."/>
            <person name="Hattori M."/>
            <person name="Murai T."/>
            <person name="Xavier J.R."/>
            <person name="Hirose N."/>
            <person name="Honda K."/>
        </authorList>
    </citation>
    <scope>NUCLEOTIDE SEQUENCE [LARGE SCALE GENOMIC DNA]</scope>
    <source>
        <strain evidence="5 6">CE91-St30</strain>
    </source>
</reference>
<proteinExistence type="predicted"/>
<keyword evidence="3" id="KW-0804">Transcription</keyword>
<dbReference type="InterPro" id="IPR000524">
    <property type="entry name" value="Tscrpt_reg_HTH_GntR"/>
</dbReference>
<dbReference type="SMART" id="SM00345">
    <property type="entry name" value="HTH_GNTR"/>
    <property type="match status" value="1"/>
</dbReference>
<sequence>MTAEKQPSLFVVDETSDLPIWVQLRNRFAYLVRTGYFKPGEQLPSVRSLAADAKINYNTVTKAYRDLELENLIVSVRGRGMYVQKNIPGEAEPAEIAVDVQLEDCIRQYRALGLTYEDIRARFSSIAQDMADKTAAAQEERMEYTDEG</sequence>
<accession>A0ABN6MIS6</accession>
<protein>
    <recommendedName>
        <fullName evidence="4">HTH gntR-type domain-containing protein</fullName>
    </recommendedName>
</protein>
<evidence type="ECO:0000256" key="1">
    <source>
        <dbReference type="ARBA" id="ARBA00023015"/>
    </source>
</evidence>
<keyword evidence="6" id="KW-1185">Reference proteome</keyword>
<organism evidence="5 6">
    <name type="scientific">Raoultibacter timonensis</name>
    <dbReference type="NCBI Taxonomy" id="1907662"/>
    <lineage>
        <taxon>Bacteria</taxon>
        <taxon>Bacillati</taxon>
        <taxon>Actinomycetota</taxon>
        <taxon>Coriobacteriia</taxon>
        <taxon>Eggerthellales</taxon>
        <taxon>Eggerthellaceae</taxon>
        <taxon>Raoultibacter</taxon>
    </lineage>
</organism>
<evidence type="ECO:0000256" key="3">
    <source>
        <dbReference type="ARBA" id="ARBA00023163"/>
    </source>
</evidence>
<dbReference type="CDD" id="cd07377">
    <property type="entry name" value="WHTH_GntR"/>
    <property type="match status" value="1"/>
</dbReference>
<dbReference type="InterPro" id="IPR036388">
    <property type="entry name" value="WH-like_DNA-bd_sf"/>
</dbReference>